<reference evidence="2" key="2">
    <citation type="submission" date="2020-11" db="EMBL/GenBank/DDBJ databases">
        <authorList>
            <person name="McCartney M.A."/>
            <person name="Auch B."/>
            <person name="Kono T."/>
            <person name="Mallez S."/>
            <person name="Becker A."/>
            <person name="Gohl D.M."/>
            <person name="Silverstein K.A.T."/>
            <person name="Koren S."/>
            <person name="Bechman K.B."/>
            <person name="Herman A."/>
            <person name="Abrahante J.E."/>
            <person name="Garbe J."/>
        </authorList>
    </citation>
    <scope>NUCLEOTIDE SEQUENCE</scope>
    <source>
        <strain evidence="2">Duluth1</strain>
        <tissue evidence="2">Whole animal</tissue>
    </source>
</reference>
<dbReference type="EMBL" id="JAIWYP010000008">
    <property type="protein sequence ID" value="KAH3786771.1"/>
    <property type="molecule type" value="Genomic_DNA"/>
</dbReference>
<evidence type="ECO:0000313" key="2">
    <source>
        <dbReference type="EMBL" id="KAH3786771.1"/>
    </source>
</evidence>
<keyword evidence="1" id="KW-1133">Transmembrane helix</keyword>
<keyword evidence="1" id="KW-0472">Membrane</keyword>
<organism evidence="2 3">
    <name type="scientific">Dreissena polymorpha</name>
    <name type="common">Zebra mussel</name>
    <name type="synonym">Mytilus polymorpha</name>
    <dbReference type="NCBI Taxonomy" id="45954"/>
    <lineage>
        <taxon>Eukaryota</taxon>
        <taxon>Metazoa</taxon>
        <taxon>Spiralia</taxon>
        <taxon>Lophotrochozoa</taxon>
        <taxon>Mollusca</taxon>
        <taxon>Bivalvia</taxon>
        <taxon>Autobranchia</taxon>
        <taxon>Heteroconchia</taxon>
        <taxon>Euheterodonta</taxon>
        <taxon>Imparidentia</taxon>
        <taxon>Neoheterodontei</taxon>
        <taxon>Myida</taxon>
        <taxon>Dreissenoidea</taxon>
        <taxon>Dreissenidae</taxon>
        <taxon>Dreissena</taxon>
    </lineage>
</organism>
<keyword evidence="1" id="KW-0812">Transmembrane</keyword>
<accession>A0A9D4ISR3</accession>
<protein>
    <submittedName>
        <fullName evidence="2">Uncharacterized protein</fullName>
    </submittedName>
</protein>
<sequence>MDIVEVLFPFLVRPTKRSLPLPPLLSVLVTLYVFAPGAHYVVIGDVHGVSAPSVCRSVEFLNMVRISSTPRFLSIRLTCNL</sequence>
<name>A0A9D4ISR3_DREPO</name>
<reference evidence="2" key="1">
    <citation type="journal article" date="2019" name="bioRxiv">
        <title>The Genome of the Zebra Mussel, Dreissena polymorpha: A Resource for Invasive Species Research.</title>
        <authorList>
            <person name="McCartney M.A."/>
            <person name="Auch B."/>
            <person name="Kono T."/>
            <person name="Mallez S."/>
            <person name="Zhang Y."/>
            <person name="Obille A."/>
            <person name="Becker A."/>
            <person name="Abrahante J.E."/>
            <person name="Garbe J."/>
            <person name="Badalamenti J.P."/>
            <person name="Herman A."/>
            <person name="Mangelson H."/>
            <person name="Liachko I."/>
            <person name="Sullivan S."/>
            <person name="Sone E.D."/>
            <person name="Koren S."/>
            <person name="Silverstein K.A.T."/>
            <person name="Beckman K.B."/>
            <person name="Gohl D.M."/>
        </authorList>
    </citation>
    <scope>NUCLEOTIDE SEQUENCE</scope>
    <source>
        <strain evidence="2">Duluth1</strain>
        <tissue evidence="2">Whole animal</tissue>
    </source>
</reference>
<proteinExistence type="predicted"/>
<evidence type="ECO:0000256" key="1">
    <source>
        <dbReference type="SAM" id="Phobius"/>
    </source>
</evidence>
<comment type="caution">
    <text evidence="2">The sequence shown here is derived from an EMBL/GenBank/DDBJ whole genome shotgun (WGS) entry which is preliminary data.</text>
</comment>
<keyword evidence="3" id="KW-1185">Reference proteome</keyword>
<evidence type="ECO:0000313" key="3">
    <source>
        <dbReference type="Proteomes" id="UP000828390"/>
    </source>
</evidence>
<dbReference type="Proteomes" id="UP000828390">
    <property type="component" value="Unassembled WGS sequence"/>
</dbReference>
<dbReference type="AlphaFoldDB" id="A0A9D4ISR3"/>
<gene>
    <name evidence="2" type="ORF">DPMN_164880</name>
</gene>
<feature type="transmembrane region" description="Helical" evidence="1">
    <location>
        <begin position="21"/>
        <end position="43"/>
    </location>
</feature>